<dbReference type="Pfam" id="PF03009">
    <property type="entry name" value="GDPD"/>
    <property type="match status" value="1"/>
</dbReference>
<dbReference type="InterPro" id="IPR017946">
    <property type="entry name" value="PLC-like_Pdiesterase_TIM-brl"/>
</dbReference>
<protein>
    <submittedName>
        <fullName evidence="2">Glycerophosphodiester phosphodiesterase</fullName>
    </submittedName>
</protein>
<reference evidence="2 3" key="1">
    <citation type="submission" date="2019-11" db="EMBL/GenBank/DDBJ databases">
        <title>Pedobacter sp. HMF7056 Genome sequencing and assembly.</title>
        <authorList>
            <person name="Kang H."/>
            <person name="Kim H."/>
            <person name="Joh K."/>
        </authorList>
    </citation>
    <scope>NUCLEOTIDE SEQUENCE [LARGE SCALE GENOMIC DNA]</scope>
    <source>
        <strain evidence="2 3">HMF7056</strain>
    </source>
</reference>
<evidence type="ECO:0000313" key="3">
    <source>
        <dbReference type="Proteomes" id="UP000451233"/>
    </source>
</evidence>
<comment type="caution">
    <text evidence="2">The sequence shown here is derived from an EMBL/GenBank/DDBJ whole genome shotgun (WGS) entry which is preliminary data.</text>
</comment>
<proteinExistence type="predicted"/>
<dbReference type="InterPro" id="IPR030395">
    <property type="entry name" value="GP_PDE_dom"/>
</dbReference>
<gene>
    <name evidence="2" type="ORF">GS398_20480</name>
</gene>
<organism evidence="2 3">
    <name type="scientific">Hufsiella ginkgonis</name>
    <dbReference type="NCBI Taxonomy" id="2695274"/>
    <lineage>
        <taxon>Bacteria</taxon>
        <taxon>Pseudomonadati</taxon>
        <taxon>Bacteroidota</taxon>
        <taxon>Sphingobacteriia</taxon>
        <taxon>Sphingobacteriales</taxon>
        <taxon>Sphingobacteriaceae</taxon>
        <taxon>Hufsiella</taxon>
    </lineage>
</organism>
<dbReference type="Gene3D" id="3.20.20.190">
    <property type="entry name" value="Phosphatidylinositol (PI) phosphodiesterase"/>
    <property type="match status" value="1"/>
</dbReference>
<dbReference type="PANTHER" id="PTHR46211:SF14">
    <property type="entry name" value="GLYCEROPHOSPHODIESTER PHOSPHODIESTERASE"/>
    <property type="match status" value="1"/>
</dbReference>
<dbReference type="PANTHER" id="PTHR46211">
    <property type="entry name" value="GLYCEROPHOSPHORYL DIESTER PHOSPHODIESTERASE"/>
    <property type="match status" value="1"/>
</dbReference>
<dbReference type="GO" id="GO:0008081">
    <property type="term" value="F:phosphoric diester hydrolase activity"/>
    <property type="evidence" value="ECO:0007669"/>
    <property type="project" value="InterPro"/>
</dbReference>
<name>A0A7K1Y349_9SPHI</name>
<accession>A0A7K1Y349</accession>
<dbReference type="PROSITE" id="PS51704">
    <property type="entry name" value="GP_PDE"/>
    <property type="match status" value="1"/>
</dbReference>
<dbReference type="SUPFAM" id="SSF51695">
    <property type="entry name" value="PLC-like phosphodiesterases"/>
    <property type="match status" value="1"/>
</dbReference>
<keyword evidence="3" id="KW-1185">Reference proteome</keyword>
<evidence type="ECO:0000259" key="1">
    <source>
        <dbReference type="PROSITE" id="PS51704"/>
    </source>
</evidence>
<dbReference type="EMBL" id="WVHS01000005">
    <property type="protein sequence ID" value="MXV17690.1"/>
    <property type="molecule type" value="Genomic_DNA"/>
</dbReference>
<feature type="domain" description="GP-PDE" evidence="1">
    <location>
        <begin position="28"/>
        <end position="294"/>
    </location>
</feature>
<dbReference type="GO" id="GO:0006629">
    <property type="term" value="P:lipid metabolic process"/>
    <property type="evidence" value="ECO:0007669"/>
    <property type="project" value="InterPro"/>
</dbReference>
<dbReference type="AlphaFoldDB" id="A0A7K1Y349"/>
<sequence length="294" mass="33165">MKKLLLLLFALSACKTRVSSVNQPFPAFDTEAHRGGRGLMPENTIPAMLNAIDLGVTTLEMDIHITGDGKVIISHDDYVNPLFSLTADGKEIPKSEAANYAFYKMNFADIAKFDVGSRFYDKFPQQKKMKVSMPLLSDLVEQVQAYIHKTGKKQPFYNIETKSSEKEDNINNPVPDRFVKLLMDVVEEKKIAPWVVVQSFDKRTLQVLRKKYPHMRASYLVENNKKTFAENIAELGFIPFVYSPAYKLVTAEMVKEAHAKGIKVVPWTVNTTEEIDALKALGVDGIISDYPNLL</sequence>
<evidence type="ECO:0000313" key="2">
    <source>
        <dbReference type="EMBL" id="MXV17690.1"/>
    </source>
</evidence>
<dbReference type="RefSeq" id="WP_160908677.1">
    <property type="nucleotide sequence ID" value="NZ_WVHS01000005.1"/>
</dbReference>
<dbReference type="Proteomes" id="UP000451233">
    <property type="component" value="Unassembled WGS sequence"/>
</dbReference>